<dbReference type="EMBL" id="FNIC01000005">
    <property type="protein sequence ID" value="SDN96525.1"/>
    <property type="molecule type" value="Genomic_DNA"/>
</dbReference>
<dbReference type="STRING" id="1005944.SAMN05192576_3099"/>
<dbReference type="AlphaFoldDB" id="A0A1H0FPE7"/>
<keyword evidence="3" id="KW-1185">Reference proteome</keyword>
<gene>
    <name evidence="2" type="ORF">SAMN05192576_3099</name>
</gene>
<evidence type="ECO:0000313" key="2">
    <source>
        <dbReference type="EMBL" id="SDN96525.1"/>
    </source>
</evidence>
<feature type="transmembrane region" description="Helical" evidence="1">
    <location>
        <begin position="259"/>
        <end position="286"/>
    </location>
</feature>
<feature type="transmembrane region" description="Helical" evidence="1">
    <location>
        <begin position="129"/>
        <end position="154"/>
    </location>
</feature>
<evidence type="ECO:0008006" key="4">
    <source>
        <dbReference type="Google" id="ProtNLM"/>
    </source>
</evidence>
<reference evidence="2 3" key="1">
    <citation type="submission" date="2016-10" db="EMBL/GenBank/DDBJ databases">
        <authorList>
            <person name="de Groot N.N."/>
        </authorList>
    </citation>
    <scope>NUCLEOTIDE SEQUENCE [LARGE SCALE GENOMIC DNA]</scope>
    <source>
        <strain evidence="2 3">CGMCC 1.11147</strain>
    </source>
</reference>
<sequence length="311" mass="32758">MLGAAHKPGAVPLRPLGLGDIYDAAFRTIRFNPKATVGAAVLVAAVTMAVPVLVTALLTLTVGLTLDETDSALGSQVGSWSTLTSVVLLQVSLVFVTAFVAHVVSEAAVGRRTTLGEAWAATRGRRWRLVGLAVLVLVVVVVATVGYVLAWVLVVVVTDSVLAAVLFGVVSVPAFVALMLWVWIRLLYLPAPALMLESVGVFGAIRRSYRLTSRAFWRTLGIALLTLVVTGIAGQMLAFPFGIIGGVLSLVVDAQYGPLVLVLTQALSTVVSAAFVAPFTSAVASLQYVDQRMRKEAYDVELMTRAGIIGS</sequence>
<keyword evidence="1" id="KW-0812">Transmembrane</keyword>
<keyword evidence="1" id="KW-1133">Transmembrane helix</keyword>
<evidence type="ECO:0000256" key="1">
    <source>
        <dbReference type="SAM" id="Phobius"/>
    </source>
</evidence>
<evidence type="ECO:0000313" key="3">
    <source>
        <dbReference type="Proteomes" id="UP000199004"/>
    </source>
</evidence>
<protein>
    <recommendedName>
        <fullName evidence="4">Membrane domain of glycerophosphoryl diester phosphodiesterase</fullName>
    </recommendedName>
</protein>
<feature type="transmembrane region" description="Helical" evidence="1">
    <location>
        <begin position="160"/>
        <end position="184"/>
    </location>
</feature>
<accession>A0A1H0FPE7</accession>
<organism evidence="2 3">
    <name type="scientific">Nocardioides szechwanensis</name>
    <dbReference type="NCBI Taxonomy" id="1005944"/>
    <lineage>
        <taxon>Bacteria</taxon>
        <taxon>Bacillati</taxon>
        <taxon>Actinomycetota</taxon>
        <taxon>Actinomycetes</taxon>
        <taxon>Propionibacteriales</taxon>
        <taxon>Nocardioidaceae</taxon>
        <taxon>Nocardioides</taxon>
    </lineage>
</organism>
<proteinExistence type="predicted"/>
<name>A0A1H0FPE7_9ACTN</name>
<dbReference type="Proteomes" id="UP000199004">
    <property type="component" value="Unassembled WGS sequence"/>
</dbReference>
<keyword evidence="1" id="KW-0472">Membrane</keyword>
<feature type="transmembrane region" description="Helical" evidence="1">
    <location>
        <begin position="37"/>
        <end position="66"/>
    </location>
</feature>
<feature type="transmembrane region" description="Helical" evidence="1">
    <location>
        <begin position="215"/>
        <end position="239"/>
    </location>
</feature>
<feature type="transmembrane region" description="Helical" evidence="1">
    <location>
        <begin position="86"/>
        <end position="109"/>
    </location>
</feature>